<dbReference type="InterPro" id="IPR019734">
    <property type="entry name" value="TPR_rpt"/>
</dbReference>
<proteinExistence type="predicted"/>
<evidence type="ECO:0000256" key="4">
    <source>
        <dbReference type="SAM" id="SignalP"/>
    </source>
</evidence>
<dbReference type="Proteomes" id="UP000004095">
    <property type="component" value="Unassembled WGS sequence"/>
</dbReference>
<dbReference type="OrthoDB" id="7342920at2"/>
<organism evidence="5 6">
    <name type="scientific">Microscilla marina ATCC 23134</name>
    <dbReference type="NCBI Taxonomy" id="313606"/>
    <lineage>
        <taxon>Bacteria</taxon>
        <taxon>Pseudomonadati</taxon>
        <taxon>Bacteroidota</taxon>
        <taxon>Cytophagia</taxon>
        <taxon>Cytophagales</taxon>
        <taxon>Microscillaceae</taxon>
        <taxon>Microscilla</taxon>
    </lineage>
</organism>
<keyword evidence="6" id="KW-1185">Reference proteome</keyword>
<comment type="caution">
    <text evidence="5">The sequence shown here is derived from an EMBL/GenBank/DDBJ whole genome shotgun (WGS) entry which is preliminary data.</text>
</comment>
<feature type="repeat" description="TPR" evidence="3">
    <location>
        <begin position="130"/>
        <end position="163"/>
    </location>
</feature>
<dbReference type="PANTHER" id="PTHR45586:SF1">
    <property type="entry name" value="LIPOPOLYSACCHARIDE ASSEMBLY PROTEIN B"/>
    <property type="match status" value="1"/>
</dbReference>
<name>A1ZCM6_MICM2</name>
<feature type="signal peptide" evidence="4">
    <location>
        <begin position="1"/>
        <end position="22"/>
    </location>
</feature>
<dbReference type="PANTHER" id="PTHR45586">
    <property type="entry name" value="TPR REPEAT-CONTAINING PROTEIN PA4667"/>
    <property type="match status" value="1"/>
</dbReference>
<evidence type="ECO:0000256" key="3">
    <source>
        <dbReference type="PROSITE-ProRule" id="PRU00339"/>
    </source>
</evidence>
<protein>
    <submittedName>
        <fullName evidence="5">Tetratricopeptide repeat domain protein</fullName>
    </submittedName>
</protein>
<dbReference type="AlphaFoldDB" id="A1ZCM6"/>
<reference evidence="5 6" key="1">
    <citation type="submission" date="2007-01" db="EMBL/GenBank/DDBJ databases">
        <authorList>
            <person name="Haygood M."/>
            <person name="Podell S."/>
            <person name="Anderson C."/>
            <person name="Hopkinson B."/>
            <person name="Roe K."/>
            <person name="Barbeau K."/>
            <person name="Gaasterland T."/>
            <person name="Ferriera S."/>
            <person name="Johnson J."/>
            <person name="Kravitz S."/>
            <person name="Beeson K."/>
            <person name="Sutton G."/>
            <person name="Rogers Y.-H."/>
            <person name="Friedman R."/>
            <person name="Frazier M."/>
            <person name="Venter J.C."/>
        </authorList>
    </citation>
    <scope>NUCLEOTIDE SEQUENCE [LARGE SCALE GENOMIC DNA]</scope>
    <source>
        <strain evidence="5 6">ATCC 23134</strain>
    </source>
</reference>
<dbReference type="SUPFAM" id="SSF48452">
    <property type="entry name" value="TPR-like"/>
    <property type="match status" value="1"/>
</dbReference>
<dbReference type="InterPro" id="IPR051012">
    <property type="entry name" value="CellSynth/LPSAsmb/PSIAsmb"/>
</dbReference>
<evidence type="ECO:0000313" key="5">
    <source>
        <dbReference type="EMBL" id="EAY32028.1"/>
    </source>
</evidence>
<feature type="chain" id="PRO_5002642054" evidence="4">
    <location>
        <begin position="23"/>
        <end position="336"/>
    </location>
</feature>
<gene>
    <name evidence="5" type="ORF">M23134_02057</name>
</gene>
<dbReference type="Pfam" id="PF12895">
    <property type="entry name" value="ANAPC3"/>
    <property type="match status" value="1"/>
</dbReference>
<dbReference type="SMART" id="SM00028">
    <property type="entry name" value="TPR"/>
    <property type="match status" value="4"/>
</dbReference>
<dbReference type="RefSeq" id="WP_002692936.1">
    <property type="nucleotide sequence ID" value="NZ_AAWS01000001.1"/>
</dbReference>
<evidence type="ECO:0000256" key="1">
    <source>
        <dbReference type="ARBA" id="ARBA00022737"/>
    </source>
</evidence>
<evidence type="ECO:0000313" key="6">
    <source>
        <dbReference type="Proteomes" id="UP000004095"/>
    </source>
</evidence>
<sequence length="336" mass="38808">MTLNKSIFFSLWVVLICSSAYAQTDKINDLLKQGRVENSKGNFNEAIAIFQQALKIDSQHTIATYELANSYYSNKEYEKALKFSQKVIEKNKRYLLAAYLLTGSCLTDMGKLPEANEVFEKAAQKYTHHYLIQYNLGINHYTLKNYDKALKYAQKSAFIKPMHASSHLLLAALNEIKGSRIKAAMSYYFFLLLEPGSPRSVKALVELKGLLKIIMNNEGGSIPSSDPFLMTKHRLAQVDLSRKRNESNMDEFVNKTKFFFKTLGSVNRKTPYPSVWGDMYAPLFYRLGRSRHITPYCYFIHQKVITKEVRKWNKEKKNQKSTVAFQYWMGKQLSSL</sequence>
<feature type="repeat" description="TPR" evidence="3">
    <location>
        <begin position="61"/>
        <end position="94"/>
    </location>
</feature>
<dbReference type="EMBL" id="AAWS01000001">
    <property type="protein sequence ID" value="EAY32028.1"/>
    <property type="molecule type" value="Genomic_DNA"/>
</dbReference>
<accession>A1ZCM6</accession>
<keyword evidence="1" id="KW-0677">Repeat</keyword>
<keyword evidence="4" id="KW-0732">Signal</keyword>
<dbReference type="eggNOG" id="COG0457">
    <property type="taxonomic scope" value="Bacteria"/>
</dbReference>
<evidence type="ECO:0000256" key="2">
    <source>
        <dbReference type="ARBA" id="ARBA00022803"/>
    </source>
</evidence>
<dbReference type="PROSITE" id="PS50005">
    <property type="entry name" value="TPR"/>
    <property type="match status" value="3"/>
</dbReference>
<dbReference type="InterPro" id="IPR011990">
    <property type="entry name" value="TPR-like_helical_dom_sf"/>
</dbReference>
<dbReference type="Gene3D" id="1.25.40.10">
    <property type="entry name" value="Tetratricopeptide repeat domain"/>
    <property type="match status" value="2"/>
</dbReference>
<keyword evidence="2 3" id="KW-0802">TPR repeat</keyword>
<feature type="repeat" description="TPR" evidence="3">
    <location>
        <begin position="27"/>
        <end position="60"/>
    </location>
</feature>